<organism evidence="1 2">
    <name type="scientific">Araneus ventricosus</name>
    <name type="common">Orbweaver spider</name>
    <name type="synonym">Epeira ventricosa</name>
    <dbReference type="NCBI Taxonomy" id="182803"/>
    <lineage>
        <taxon>Eukaryota</taxon>
        <taxon>Metazoa</taxon>
        <taxon>Ecdysozoa</taxon>
        <taxon>Arthropoda</taxon>
        <taxon>Chelicerata</taxon>
        <taxon>Arachnida</taxon>
        <taxon>Araneae</taxon>
        <taxon>Araneomorphae</taxon>
        <taxon>Entelegynae</taxon>
        <taxon>Araneoidea</taxon>
        <taxon>Araneidae</taxon>
        <taxon>Araneus</taxon>
    </lineage>
</organism>
<dbReference type="PANTHER" id="PTHR23409">
    <property type="entry name" value="RIBONUCLEOSIDE-DIPHOSPHATE REDUCTASE SMALL CHAIN"/>
    <property type="match status" value="1"/>
</dbReference>
<keyword evidence="2" id="KW-1185">Reference proteome</keyword>
<gene>
    <name evidence="1" type="primary">F54H12.2_42</name>
    <name evidence="1" type="ORF">AVEN_258826_1</name>
</gene>
<name>A0A4Y2KMX1_ARAVE</name>
<evidence type="ECO:0000313" key="2">
    <source>
        <dbReference type="Proteomes" id="UP000499080"/>
    </source>
</evidence>
<dbReference type="GO" id="GO:0009263">
    <property type="term" value="P:deoxyribonucleotide biosynthetic process"/>
    <property type="evidence" value="ECO:0007669"/>
    <property type="project" value="InterPro"/>
</dbReference>
<sequence length="557" mass="63877">MSLYLTLPRDNSMAYFPENKISHYITRLPSPLQLHGEWELAFTQFIYPHTWYNVNEKNNLIGFDLGDNKVIGRRVPPGFYETVPDILKGIALEEFRDKINFKFNESTKRVQIKVKGKARVILHDGLSQMLGFVPTERVSNHPNVETVVESPLVADPCAHYRVLFLYTDTVEPQIVGGVFSPLLRIVNVTGSDGEMVCAQYDRPHYIPLSRKIIDTIEIVIRTHRVDVSLNERIISSASNTYPYRAYLETLLNYGEDAKKSLLSCEAFFKDDKPYQVDPVSEEACKSLKKRYQLMANSRTLDMIGQLHCDKFQQNRLILNLVDMKIKMLRSKPNFCLLATNNFEYNVVLEHASLFVRKVKVSPRVSLGHAKALEKASAKYPIDRVVCKTYSVPKGSLSFMQDNVFLGSMPKRLIITFVINAAINGQFSLNPFNFKHHKLNFLGIYLDGRPVPCKPMELNYESENYIRAYHSLFSGFNRDKGIYISREEFSKGYAIYSFDLTPDLCDGSHFNLLHQGNLRVEAKFARALEETVSVLVYAEFQNIIEITKSRHVLCDFAN</sequence>
<comment type="caution">
    <text evidence="1">The sequence shown here is derived from an EMBL/GenBank/DDBJ whole genome shotgun (WGS) entry which is preliminary data.</text>
</comment>
<dbReference type="Proteomes" id="UP000499080">
    <property type="component" value="Unassembled WGS sequence"/>
</dbReference>
<evidence type="ECO:0000313" key="1">
    <source>
        <dbReference type="EMBL" id="GBN03695.1"/>
    </source>
</evidence>
<dbReference type="InterPro" id="IPR000358">
    <property type="entry name" value="RNR_small_fam"/>
</dbReference>
<proteinExistence type="predicted"/>
<dbReference type="EMBL" id="BGPR01004822">
    <property type="protein sequence ID" value="GBN03695.1"/>
    <property type="molecule type" value="Genomic_DNA"/>
</dbReference>
<dbReference type="GO" id="GO:0004748">
    <property type="term" value="F:ribonucleoside-diphosphate reductase activity, thioredoxin disulfide as acceptor"/>
    <property type="evidence" value="ECO:0007669"/>
    <property type="project" value="TreeGrafter"/>
</dbReference>
<reference evidence="1 2" key="1">
    <citation type="journal article" date="2019" name="Sci. Rep.">
        <title>Orb-weaving spider Araneus ventricosus genome elucidates the spidroin gene catalogue.</title>
        <authorList>
            <person name="Kono N."/>
            <person name="Nakamura H."/>
            <person name="Ohtoshi R."/>
            <person name="Moran D.A.P."/>
            <person name="Shinohara A."/>
            <person name="Yoshida Y."/>
            <person name="Fujiwara M."/>
            <person name="Mori M."/>
            <person name="Tomita M."/>
            <person name="Arakawa K."/>
        </authorList>
    </citation>
    <scope>NUCLEOTIDE SEQUENCE [LARGE SCALE GENOMIC DNA]</scope>
</reference>
<protein>
    <submittedName>
        <fullName evidence="1">Uncharacterized protein F54H12.2</fullName>
    </submittedName>
</protein>
<dbReference type="GO" id="GO:0005829">
    <property type="term" value="C:cytosol"/>
    <property type="evidence" value="ECO:0007669"/>
    <property type="project" value="TreeGrafter"/>
</dbReference>
<dbReference type="OrthoDB" id="6504507at2759"/>
<dbReference type="AlphaFoldDB" id="A0A4Y2KMX1"/>
<accession>A0A4Y2KMX1</accession>
<dbReference type="PANTHER" id="PTHR23409:SF21">
    <property type="entry name" value="CAPSID PROTEIN"/>
    <property type="match status" value="1"/>
</dbReference>